<dbReference type="GO" id="GO:0005829">
    <property type="term" value="C:cytosol"/>
    <property type="evidence" value="ECO:0007669"/>
    <property type="project" value="TreeGrafter"/>
</dbReference>
<protein>
    <submittedName>
        <fullName evidence="1">Uncharacterized protein F54H12.2</fullName>
    </submittedName>
</protein>
<comment type="caution">
    <text evidence="1">The sequence shown here is derived from an EMBL/GenBank/DDBJ whole genome shotgun (WGS) entry which is preliminary data.</text>
</comment>
<evidence type="ECO:0000313" key="2">
    <source>
        <dbReference type="Proteomes" id="UP000887116"/>
    </source>
</evidence>
<dbReference type="GO" id="GO:0009263">
    <property type="term" value="P:deoxyribonucleotide biosynthetic process"/>
    <property type="evidence" value="ECO:0007669"/>
    <property type="project" value="InterPro"/>
</dbReference>
<dbReference type="PANTHER" id="PTHR23409:SF21">
    <property type="entry name" value="CAPSID PROTEIN"/>
    <property type="match status" value="1"/>
</dbReference>
<dbReference type="AlphaFoldDB" id="A0A8X6FUD3"/>
<organism evidence="1 2">
    <name type="scientific">Trichonephila clavata</name>
    <name type="common">Joro spider</name>
    <name type="synonym">Nephila clavata</name>
    <dbReference type="NCBI Taxonomy" id="2740835"/>
    <lineage>
        <taxon>Eukaryota</taxon>
        <taxon>Metazoa</taxon>
        <taxon>Ecdysozoa</taxon>
        <taxon>Arthropoda</taxon>
        <taxon>Chelicerata</taxon>
        <taxon>Arachnida</taxon>
        <taxon>Araneae</taxon>
        <taxon>Araneomorphae</taxon>
        <taxon>Entelegynae</taxon>
        <taxon>Araneoidea</taxon>
        <taxon>Nephilidae</taxon>
        <taxon>Trichonephila</taxon>
    </lineage>
</organism>
<keyword evidence="2" id="KW-1185">Reference proteome</keyword>
<dbReference type="GO" id="GO:0004748">
    <property type="term" value="F:ribonucleoside-diphosphate reductase activity, thioredoxin disulfide as acceptor"/>
    <property type="evidence" value="ECO:0007669"/>
    <property type="project" value="TreeGrafter"/>
</dbReference>
<accession>A0A8X6FUD3</accession>
<reference evidence="1" key="1">
    <citation type="submission" date="2020-07" db="EMBL/GenBank/DDBJ databases">
        <title>Multicomponent nature underlies the extraordinary mechanical properties of spider dragline silk.</title>
        <authorList>
            <person name="Kono N."/>
            <person name="Nakamura H."/>
            <person name="Mori M."/>
            <person name="Yoshida Y."/>
            <person name="Ohtoshi R."/>
            <person name="Malay A.D."/>
            <person name="Moran D.A.P."/>
            <person name="Tomita M."/>
            <person name="Numata K."/>
            <person name="Arakawa K."/>
        </authorList>
    </citation>
    <scope>NUCLEOTIDE SEQUENCE</scope>
</reference>
<evidence type="ECO:0000313" key="1">
    <source>
        <dbReference type="EMBL" id="GFQ87539.1"/>
    </source>
</evidence>
<gene>
    <name evidence="1" type="primary">F54H12.2_57</name>
    <name evidence="1" type="ORF">TNCT_315751</name>
</gene>
<dbReference type="EMBL" id="BMAO01023240">
    <property type="protein sequence ID" value="GFQ87539.1"/>
    <property type="molecule type" value="Genomic_DNA"/>
</dbReference>
<dbReference type="InterPro" id="IPR000358">
    <property type="entry name" value="RNR_small_fam"/>
</dbReference>
<sequence>MHLNQKACEDYYCSQVQAGGGQYFQGVSHQRGYGMFSNLFRFITPIALKAGKYLGKHLLSTGSKVMSDVVSGSSLKDSARSRFRETSKKIKDDIMHKIQSGSVTLNDKQVSSQANYSYRCIFDALLSPRAVQESMLTSGLFYKDAASKHESVELANGSDNINPGYQTRYNICKDSKLIDMIGPLHFDLGNQSKCLINSVNFRVKLERNKDSFALMSATQDFKILILHASLFVRKVKVAPSILIAHEVALSKGVIKMPIRRTEVKSFALSSGMQSVTIPNAFIGQLPTRLIIDGNHMIPSKPFQPKFDQSNSYGRCYMSLFTDLGRYHKDQDINISYSEYKDGYTLFAVDLTPDLSADGMHESVLRNGNLTIDIKFSKALPETVNLMVYSEYRNTIEIDKTRSIFSDF</sequence>
<dbReference type="Proteomes" id="UP000887116">
    <property type="component" value="Unassembled WGS sequence"/>
</dbReference>
<proteinExistence type="predicted"/>
<dbReference type="PANTHER" id="PTHR23409">
    <property type="entry name" value="RIBONUCLEOSIDE-DIPHOSPHATE REDUCTASE SMALL CHAIN"/>
    <property type="match status" value="1"/>
</dbReference>
<name>A0A8X6FUD3_TRICU</name>